<evidence type="ECO:0000313" key="1">
    <source>
        <dbReference type="EMBL" id="PNT67815.1"/>
    </source>
</evidence>
<organism evidence="1">
    <name type="scientific">Brachypodium distachyon</name>
    <name type="common">Purple false brome</name>
    <name type="synonym">Trachynia distachya</name>
    <dbReference type="NCBI Taxonomy" id="15368"/>
    <lineage>
        <taxon>Eukaryota</taxon>
        <taxon>Viridiplantae</taxon>
        <taxon>Streptophyta</taxon>
        <taxon>Embryophyta</taxon>
        <taxon>Tracheophyta</taxon>
        <taxon>Spermatophyta</taxon>
        <taxon>Magnoliopsida</taxon>
        <taxon>Liliopsida</taxon>
        <taxon>Poales</taxon>
        <taxon>Poaceae</taxon>
        <taxon>BOP clade</taxon>
        <taxon>Pooideae</taxon>
        <taxon>Stipodae</taxon>
        <taxon>Brachypodieae</taxon>
        <taxon>Brachypodium</taxon>
    </lineage>
</organism>
<evidence type="ECO:0000313" key="3">
    <source>
        <dbReference type="Proteomes" id="UP000008810"/>
    </source>
</evidence>
<proteinExistence type="predicted"/>
<gene>
    <name evidence="1" type="ORF">BRADI_3g32382v3</name>
</gene>
<dbReference type="EnsemblPlants" id="PNT67815">
    <property type="protein sequence ID" value="PNT67815"/>
    <property type="gene ID" value="BRADI_3g32382v3"/>
</dbReference>
<accession>A0A2K2D0L9</accession>
<dbReference type="Proteomes" id="UP000008810">
    <property type="component" value="Chromosome 3"/>
</dbReference>
<sequence>MTSVVTPPRCASSAERPVRFARPRCFRWPAGRTNDVCCHRRALAARSSSSAAAVFERGVPPHSHVSVPTSLGPPATTARRTLFFQILLLGDMTAPESLKSGASISSRFSSFPIYHSLSRLTAPSAAFLLQAAKGETRNCCCGGF</sequence>
<protein>
    <submittedName>
        <fullName evidence="1 2">Uncharacterized protein</fullName>
    </submittedName>
</protein>
<dbReference type="InParanoid" id="A0A2K2D0L9"/>
<keyword evidence="3" id="KW-1185">Reference proteome</keyword>
<dbReference type="AlphaFoldDB" id="A0A2K2D0L9"/>
<name>A0A2K2D0L9_BRADI</name>
<dbReference type="EMBL" id="CM000882">
    <property type="protein sequence ID" value="PNT67815.1"/>
    <property type="molecule type" value="Genomic_DNA"/>
</dbReference>
<reference evidence="1 2" key="1">
    <citation type="journal article" date="2010" name="Nature">
        <title>Genome sequencing and analysis of the model grass Brachypodium distachyon.</title>
        <authorList>
            <consortium name="International Brachypodium Initiative"/>
        </authorList>
    </citation>
    <scope>NUCLEOTIDE SEQUENCE [LARGE SCALE GENOMIC DNA]</scope>
    <source>
        <strain evidence="1 2">Bd21</strain>
    </source>
</reference>
<dbReference type="Gramene" id="PNT67815">
    <property type="protein sequence ID" value="PNT67815"/>
    <property type="gene ID" value="BRADI_3g32382v3"/>
</dbReference>
<reference evidence="1" key="2">
    <citation type="submission" date="2017-06" db="EMBL/GenBank/DDBJ databases">
        <title>WGS assembly of Brachypodium distachyon.</title>
        <authorList>
            <consortium name="The International Brachypodium Initiative"/>
            <person name="Lucas S."/>
            <person name="Harmon-Smith M."/>
            <person name="Lail K."/>
            <person name="Tice H."/>
            <person name="Grimwood J."/>
            <person name="Bruce D."/>
            <person name="Barry K."/>
            <person name="Shu S."/>
            <person name="Lindquist E."/>
            <person name="Wang M."/>
            <person name="Pitluck S."/>
            <person name="Vogel J.P."/>
            <person name="Garvin D.F."/>
            <person name="Mockler T.C."/>
            <person name="Schmutz J."/>
            <person name="Rokhsar D."/>
            <person name="Bevan M.W."/>
        </authorList>
    </citation>
    <scope>NUCLEOTIDE SEQUENCE</scope>
    <source>
        <strain evidence="1">Bd21</strain>
    </source>
</reference>
<evidence type="ECO:0000313" key="2">
    <source>
        <dbReference type="EnsemblPlants" id="PNT67815"/>
    </source>
</evidence>
<reference evidence="2" key="3">
    <citation type="submission" date="2018-08" db="UniProtKB">
        <authorList>
            <consortium name="EnsemblPlants"/>
        </authorList>
    </citation>
    <scope>IDENTIFICATION</scope>
    <source>
        <strain evidence="2">cv. Bd21</strain>
    </source>
</reference>